<keyword evidence="3" id="KW-1185">Reference proteome</keyword>
<sequence length="140" mass="15848">MILWFISFFESVVGLFSDASFSTSVFKFGYKILADFESVVIVSLIIFPFHYLTSYLKMPLVQMMINIVFAVLVILQFTLAKYHFTSVVNFGADLIGFPPKNLFAGASDNISVFYLIPFAFLPIFYTSVEDYLSKIAVGKK</sequence>
<reference evidence="2 3" key="1">
    <citation type="submission" date="2017-04" db="EMBL/GenBank/DDBJ databases">
        <title>Compelte genome sequence of WV33.</title>
        <authorList>
            <person name="Lee P.C."/>
        </authorList>
    </citation>
    <scope>NUCLEOTIDE SEQUENCE [LARGE SCALE GENOMIC DNA]</scope>
    <source>
        <strain evidence="2 3">WV33</strain>
    </source>
</reference>
<feature type="transmembrane region" description="Helical" evidence="1">
    <location>
        <begin position="102"/>
        <end position="125"/>
    </location>
</feature>
<evidence type="ECO:0000256" key="1">
    <source>
        <dbReference type="SAM" id="Phobius"/>
    </source>
</evidence>
<accession>A0A2S1LHY3</accession>
<gene>
    <name evidence="2" type="ORF">FFWV33_18420</name>
</gene>
<keyword evidence="1" id="KW-0812">Transmembrane</keyword>
<name>A0A2S1LHY3_9FLAO</name>
<keyword evidence="1" id="KW-0472">Membrane</keyword>
<dbReference type="EMBL" id="CP020918">
    <property type="protein sequence ID" value="AWG23363.1"/>
    <property type="molecule type" value="Genomic_DNA"/>
</dbReference>
<evidence type="ECO:0000313" key="2">
    <source>
        <dbReference type="EMBL" id="AWG23363.1"/>
    </source>
</evidence>
<keyword evidence="1" id="KW-1133">Transmembrane helix</keyword>
<evidence type="ECO:0000313" key="3">
    <source>
        <dbReference type="Proteomes" id="UP000244527"/>
    </source>
</evidence>
<feature type="transmembrane region" description="Helical" evidence="1">
    <location>
        <begin position="63"/>
        <end position="82"/>
    </location>
</feature>
<feature type="transmembrane region" description="Helical" evidence="1">
    <location>
        <begin position="38"/>
        <end position="56"/>
    </location>
</feature>
<dbReference type="AlphaFoldDB" id="A0A2S1LHY3"/>
<organism evidence="2 3">
    <name type="scientific">Flavobacterium faecale</name>
    <dbReference type="NCBI Taxonomy" id="1355330"/>
    <lineage>
        <taxon>Bacteria</taxon>
        <taxon>Pseudomonadati</taxon>
        <taxon>Bacteroidota</taxon>
        <taxon>Flavobacteriia</taxon>
        <taxon>Flavobacteriales</taxon>
        <taxon>Flavobacteriaceae</taxon>
        <taxon>Flavobacterium</taxon>
    </lineage>
</organism>
<dbReference type="Proteomes" id="UP000244527">
    <property type="component" value="Chromosome"/>
</dbReference>
<proteinExistence type="predicted"/>
<protein>
    <submittedName>
        <fullName evidence="2">Uncharacterized protein</fullName>
    </submittedName>
</protein>
<dbReference type="KEGG" id="ffa:FFWV33_18420"/>